<feature type="compositionally biased region" description="Polar residues" evidence="5">
    <location>
        <begin position="524"/>
        <end position="537"/>
    </location>
</feature>
<dbReference type="Pfam" id="PF00611">
    <property type="entry name" value="FCH"/>
    <property type="match status" value="1"/>
</dbReference>
<dbReference type="GO" id="GO:0043226">
    <property type="term" value="C:organelle"/>
    <property type="evidence" value="ECO:0007669"/>
    <property type="project" value="UniProtKB-ARBA"/>
</dbReference>
<feature type="compositionally biased region" description="Polar residues" evidence="5">
    <location>
        <begin position="252"/>
        <end position="261"/>
    </location>
</feature>
<keyword evidence="8" id="KW-1185">Reference proteome</keyword>
<proteinExistence type="predicted"/>
<evidence type="ECO:0000259" key="6">
    <source>
        <dbReference type="SMART" id="SM00055"/>
    </source>
</evidence>
<feature type="domain" description="FCH" evidence="6">
    <location>
        <begin position="7"/>
        <end position="110"/>
    </location>
</feature>
<comment type="caution">
    <text evidence="7">The sequence shown here is derived from an EMBL/GenBank/DDBJ whole genome shotgun (WGS) entry which is preliminary data.</text>
</comment>
<dbReference type="InterPro" id="IPR018808">
    <property type="entry name" value="Muniscin_C"/>
</dbReference>
<name>A0AAD9FTS7_PAPLA</name>
<dbReference type="GO" id="GO:0006897">
    <property type="term" value="P:endocytosis"/>
    <property type="evidence" value="ECO:0007669"/>
    <property type="project" value="UniProtKB-KW"/>
</dbReference>
<gene>
    <name evidence="7" type="ORF">DB88DRAFT_435743</name>
</gene>
<keyword evidence="4" id="KW-0254">Endocytosis</keyword>
<feature type="compositionally biased region" description="Low complexity" evidence="5">
    <location>
        <begin position="457"/>
        <end position="472"/>
    </location>
</feature>
<feature type="compositionally biased region" description="Basic and acidic residues" evidence="5">
    <location>
        <begin position="269"/>
        <end position="278"/>
    </location>
</feature>
<dbReference type="PANTHER" id="PTHR23065">
    <property type="entry name" value="PROLINE-SERINE-THREONINE PHOSPHATASE INTERACTING PROTEIN 1"/>
    <property type="match status" value="1"/>
</dbReference>
<evidence type="ECO:0000313" key="7">
    <source>
        <dbReference type="EMBL" id="KAK1926085.1"/>
    </source>
</evidence>
<evidence type="ECO:0000256" key="2">
    <source>
        <dbReference type="ARBA" id="ARBA00022490"/>
    </source>
</evidence>
<feature type="region of interest" description="Disordered" evidence="5">
    <location>
        <begin position="454"/>
        <end position="550"/>
    </location>
</feature>
<feature type="region of interest" description="Disordered" evidence="5">
    <location>
        <begin position="243"/>
        <end position="432"/>
    </location>
</feature>
<dbReference type="PANTHER" id="PTHR23065:SF7">
    <property type="entry name" value="NOSTRIN, ISOFORM H"/>
    <property type="match status" value="1"/>
</dbReference>
<dbReference type="EMBL" id="JAODAN010000002">
    <property type="protein sequence ID" value="KAK1926085.1"/>
    <property type="molecule type" value="Genomic_DNA"/>
</dbReference>
<accession>A0AAD9FTS7</accession>
<dbReference type="InterPro" id="IPR001060">
    <property type="entry name" value="FCH_dom"/>
</dbReference>
<dbReference type="AlphaFoldDB" id="A0AAD9FTS7"/>
<feature type="compositionally biased region" description="Basic and acidic residues" evidence="5">
    <location>
        <begin position="361"/>
        <end position="378"/>
    </location>
</feature>
<evidence type="ECO:0000256" key="3">
    <source>
        <dbReference type="ARBA" id="ARBA00022553"/>
    </source>
</evidence>
<evidence type="ECO:0000256" key="5">
    <source>
        <dbReference type="SAM" id="MobiDB-lite"/>
    </source>
</evidence>
<keyword evidence="2" id="KW-0963">Cytoplasm</keyword>
<protein>
    <submittedName>
        <fullName evidence="7">Muniscin C-terminal mu homology domain-containing protein</fullName>
    </submittedName>
</protein>
<dbReference type="SMART" id="SM00055">
    <property type="entry name" value="FCH"/>
    <property type="match status" value="1"/>
</dbReference>
<dbReference type="Proteomes" id="UP001182556">
    <property type="component" value="Unassembled WGS sequence"/>
</dbReference>
<dbReference type="GO" id="GO:0005737">
    <property type="term" value="C:cytoplasm"/>
    <property type="evidence" value="ECO:0007669"/>
    <property type="project" value="TreeGrafter"/>
</dbReference>
<evidence type="ECO:0000256" key="4">
    <source>
        <dbReference type="ARBA" id="ARBA00022583"/>
    </source>
</evidence>
<dbReference type="Gene3D" id="1.20.1270.60">
    <property type="entry name" value="Arfaptin homology (AH) domain/BAR domain"/>
    <property type="match status" value="1"/>
</dbReference>
<comment type="subcellular location">
    <subcellularLocation>
        <location evidence="1">Cytoplasm</location>
    </subcellularLocation>
</comment>
<dbReference type="Pfam" id="PF10291">
    <property type="entry name" value="muHD"/>
    <property type="match status" value="1"/>
</dbReference>
<dbReference type="GO" id="GO:0007010">
    <property type="term" value="P:cytoskeleton organization"/>
    <property type="evidence" value="ECO:0007669"/>
    <property type="project" value="TreeGrafter"/>
</dbReference>
<evidence type="ECO:0000256" key="1">
    <source>
        <dbReference type="ARBA" id="ARBA00004496"/>
    </source>
</evidence>
<dbReference type="GO" id="GO:0005886">
    <property type="term" value="C:plasma membrane"/>
    <property type="evidence" value="ECO:0007669"/>
    <property type="project" value="TreeGrafter"/>
</dbReference>
<dbReference type="SUPFAM" id="SSF103657">
    <property type="entry name" value="BAR/IMD domain-like"/>
    <property type="match status" value="1"/>
</dbReference>
<reference evidence="7" key="1">
    <citation type="submission" date="2023-02" db="EMBL/GenBank/DDBJ databases">
        <title>Identification and recombinant expression of a fungal hydrolase from Papiliotrema laurentii that hydrolyzes apple cutin and clears colloidal polyester polyurethane.</title>
        <authorList>
            <consortium name="DOE Joint Genome Institute"/>
            <person name="Roman V.A."/>
            <person name="Bojanowski C."/>
            <person name="Crable B.R."/>
            <person name="Wagner D.N."/>
            <person name="Hung C.S."/>
            <person name="Nadeau L.J."/>
            <person name="Schratz L."/>
            <person name="Haridas S."/>
            <person name="Pangilinan J."/>
            <person name="Lipzen A."/>
            <person name="Na H."/>
            <person name="Yan M."/>
            <person name="Ng V."/>
            <person name="Grigoriev I.V."/>
            <person name="Spatafora J.W."/>
            <person name="Barlow D."/>
            <person name="Biffinger J."/>
            <person name="Kelley-Loughnane N."/>
            <person name="Varaljay V.A."/>
            <person name="Crookes-Goodson W.J."/>
        </authorList>
    </citation>
    <scope>NUCLEOTIDE SEQUENCE</scope>
    <source>
        <strain evidence="7">5307AH</strain>
    </source>
</reference>
<dbReference type="InterPro" id="IPR027267">
    <property type="entry name" value="AH/BAR_dom_sf"/>
</dbReference>
<sequence>MSDALPEDLWINNFLASQPRPLQANLQKRLHTSTNHLNSLAEIYKQRAAIEAHYADSLAKLVRSAEQGNLLPKSPGVDWDKSSGEGKLWDSVISEISQTSSSHSTLAAILRTDFEQPLRELPSKIIPWRRIADQDSSLEKALKDYEKTSAKLEKASSKSKSNKADQLAQELNEITSSLASLSPMVYTTYQRLDEERLRSLKELVIRWGTVRADMAQKDGERAERIVALLISWETQDEVAAVGRRLGGGGRGTASNAPTLGSTIHRKRTHSTEQSDRRASNATSTNDFSPQPIHRQGTPNSPANPPPTSFAGGLKSMLGRKSTLGTGRGRSGSYATSTRSANVDREDVIEEQEGRLPGGPPVDEHGFSIAPADRHRNPWDEPDESIPTPTLAPEPAGPASITAFNQNFASSPSGSTENLASPVSPQATSTQPKLNLAIAPAPIQESEEERLAALQKMQQTLQSQPPQQPSRRQTIARGRRDVRNTMFGMPSETVNGGNVAALSGSASPVSNGDLANDASRDHPNRQASTVSTSSSNPFDSPGLSGGLHSAFGQDSGAGLRANMVETISTITRNGEVQRLQINGEIHLSLRGISSAQGPIHIRLSEFERLEKIAPNPAYLAQVPEKPGEYFLNAEVLASATASASPKGVLLFRYQVHIPPGQERASLPLILEPAFRCADGETRMILNYKSNETLGANQLSNVTLAATFGPGPAVSNVQAKPAGGVWSPNSRRMTWSLGEAGREGKVIAKFINEPGTTLDPLGVQASWAIEGQLSSGIGLSVVPGELETDLTFSEVKKATTNGKYMAEPIAQ</sequence>
<dbReference type="GO" id="GO:0032153">
    <property type="term" value="C:cell division site"/>
    <property type="evidence" value="ECO:0007669"/>
    <property type="project" value="TreeGrafter"/>
</dbReference>
<organism evidence="7 8">
    <name type="scientific">Papiliotrema laurentii</name>
    <name type="common">Cryptococcus laurentii</name>
    <dbReference type="NCBI Taxonomy" id="5418"/>
    <lineage>
        <taxon>Eukaryota</taxon>
        <taxon>Fungi</taxon>
        <taxon>Dikarya</taxon>
        <taxon>Basidiomycota</taxon>
        <taxon>Agaricomycotina</taxon>
        <taxon>Tremellomycetes</taxon>
        <taxon>Tremellales</taxon>
        <taxon>Rhynchogastremaceae</taxon>
        <taxon>Papiliotrema</taxon>
    </lineage>
</organism>
<feature type="compositionally biased region" description="Polar residues" evidence="5">
    <location>
        <begin position="401"/>
        <end position="432"/>
    </location>
</feature>
<feature type="compositionally biased region" description="Polar residues" evidence="5">
    <location>
        <begin position="279"/>
        <end position="288"/>
    </location>
</feature>
<keyword evidence="3" id="KW-0597">Phosphoprotein</keyword>
<evidence type="ECO:0000313" key="8">
    <source>
        <dbReference type="Proteomes" id="UP001182556"/>
    </source>
</evidence>